<dbReference type="InterPro" id="IPR003347">
    <property type="entry name" value="JmjC_dom"/>
</dbReference>
<dbReference type="InterPro" id="IPR041667">
    <property type="entry name" value="Cupin_8"/>
</dbReference>
<reference evidence="3 4" key="1">
    <citation type="submission" date="2017-05" db="EMBL/GenBank/DDBJ databases">
        <title>The Genome Sequence of Tsuchiyaea wingfieldii DSM 27421.</title>
        <authorList>
            <person name="Cuomo C."/>
            <person name="Passer A."/>
            <person name="Billmyre B."/>
            <person name="Heitman J."/>
        </authorList>
    </citation>
    <scope>NUCLEOTIDE SEQUENCE [LARGE SCALE GENOMIC DNA]</scope>
    <source>
        <strain evidence="3 4">DSM 27421</strain>
    </source>
</reference>
<name>A0A5D3B5K9_9TREE</name>
<dbReference type="PANTHER" id="PTHR12461:SF94">
    <property type="entry name" value="JMJC DOMAIN-CONTAINING PROTEIN"/>
    <property type="match status" value="1"/>
</dbReference>
<dbReference type="EMBL" id="NIDF01000005">
    <property type="protein sequence ID" value="TYJ58288.1"/>
    <property type="molecule type" value="Genomic_DNA"/>
</dbReference>
<evidence type="ECO:0000313" key="4">
    <source>
        <dbReference type="Proteomes" id="UP000322245"/>
    </source>
</evidence>
<comment type="caution">
    <text evidence="3">The sequence shown here is derived from an EMBL/GenBank/DDBJ whole genome shotgun (WGS) entry which is preliminary data.</text>
</comment>
<evidence type="ECO:0000256" key="1">
    <source>
        <dbReference type="SAM" id="MobiDB-lite"/>
    </source>
</evidence>
<dbReference type="AlphaFoldDB" id="A0A5D3B5K9"/>
<dbReference type="Gene3D" id="2.60.120.650">
    <property type="entry name" value="Cupin"/>
    <property type="match status" value="1"/>
</dbReference>
<sequence>MDADLVAIATSISEELLDSQSPTQKEIALCGPAVVRILLAACLALLPEYQITELDPVEPELDAKSLSAGPRVLCDLAQQHIDSIPFNLVPPRWLRLYTDAYIISTLIDIVCQQSIEGQQKNLRLGADIQQLDKVIIVAGALGPGRHRWVQTLIKKAQAVVFGTEDDIAAEVPQETIFSSSQNSDSNSSTAPDPNSSLLYAPNHIEILQKIPSMRAYESIHSHSPFIIRKYASQKDSACFWPATELWSSPKYLLKQAGPGRVVPVEIGGAYDQANWGQEIIPFESFLERAGFNGTFQQKRSAPSTCYLAQYDIFNQIPELAKDICYPDYVWSEPSRPSIGPAYSPPHGSPVVNVWVGNGSGEIISPAHTDPYHNCYVQVLGSKRVWLAPPWCSDHMYCYGAGDDDSTSDGLAEQYMTNTSRVPLLRDPVEFEKESLRFPAFFETVRPQSMEAVLNPGDLLVFPPGWWHAMRTEGEGPVWSVSMWY</sequence>
<dbReference type="SUPFAM" id="SSF51197">
    <property type="entry name" value="Clavaminate synthase-like"/>
    <property type="match status" value="1"/>
</dbReference>
<evidence type="ECO:0000259" key="2">
    <source>
        <dbReference type="PROSITE" id="PS51184"/>
    </source>
</evidence>
<protein>
    <recommendedName>
        <fullName evidence="2">JmjC domain-containing protein</fullName>
    </recommendedName>
</protein>
<keyword evidence="4" id="KW-1185">Reference proteome</keyword>
<evidence type="ECO:0000313" key="3">
    <source>
        <dbReference type="EMBL" id="TYJ58288.1"/>
    </source>
</evidence>
<proteinExistence type="predicted"/>
<organism evidence="3 4">
    <name type="scientific">Cryptococcus floricola</name>
    <dbReference type="NCBI Taxonomy" id="2591691"/>
    <lineage>
        <taxon>Eukaryota</taxon>
        <taxon>Fungi</taxon>
        <taxon>Dikarya</taxon>
        <taxon>Basidiomycota</taxon>
        <taxon>Agaricomycotina</taxon>
        <taxon>Tremellomycetes</taxon>
        <taxon>Tremellales</taxon>
        <taxon>Cryptococcaceae</taxon>
        <taxon>Cryptococcus</taxon>
    </lineage>
</organism>
<accession>A0A5D3B5K9</accession>
<feature type="region of interest" description="Disordered" evidence="1">
    <location>
        <begin position="176"/>
        <end position="195"/>
    </location>
</feature>
<dbReference type="Proteomes" id="UP000322245">
    <property type="component" value="Unassembled WGS sequence"/>
</dbReference>
<feature type="compositionally biased region" description="Low complexity" evidence="1">
    <location>
        <begin position="178"/>
        <end position="188"/>
    </location>
</feature>
<dbReference type="Pfam" id="PF13621">
    <property type="entry name" value="Cupin_8"/>
    <property type="match status" value="1"/>
</dbReference>
<feature type="domain" description="JmjC" evidence="2">
    <location>
        <begin position="305"/>
        <end position="484"/>
    </location>
</feature>
<dbReference type="PANTHER" id="PTHR12461">
    <property type="entry name" value="HYPOXIA-INDUCIBLE FACTOR 1 ALPHA INHIBITOR-RELATED"/>
    <property type="match status" value="1"/>
</dbReference>
<dbReference type="PROSITE" id="PS51184">
    <property type="entry name" value="JMJC"/>
    <property type="match status" value="1"/>
</dbReference>
<gene>
    <name evidence="3" type="ORF">B9479_000831</name>
</gene>